<protein>
    <submittedName>
        <fullName evidence="1">Uncharacterized protein</fullName>
    </submittedName>
</protein>
<name>A0A2V3A0X9_9BACI</name>
<dbReference type="EMBL" id="QGTW01000003">
    <property type="protein sequence ID" value="PWW30258.1"/>
    <property type="molecule type" value="Genomic_DNA"/>
</dbReference>
<dbReference type="RefSeq" id="WP_110064139.1">
    <property type="nucleotide sequence ID" value="NZ_QGTW01000003.1"/>
</dbReference>
<reference evidence="1 2" key="1">
    <citation type="submission" date="2018-05" db="EMBL/GenBank/DDBJ databases">
        <title>Freshwater and sediment microbial communities from various areas in North America, analyzing microbe dynamics in response to fracking.</title>
        <authorList>
            <person name="Lamendella R."/>
        </authorList>
    </citation>
    <scope>NUCLEOTIDE SEQUENCE [LARGE SCALE GENOMIC DNA]</scope>
    <source>
        <strain evidence="1 2">15_TX</strain>
    </source>
</reference>
<evidence type="ECO:0000313" key="2">
    <source>
        <dbReference type="Proteomes" id="UP000247150"/>
    </source>
</evidence>
<dbReference type="OrthoDB" id="2964978at2"/>
<proteinExistence type="predicted"/>
<sequence length="177" mass="20495">MFDPTAFENMKVVMDGGFYDRDLSGEIRIIDRNDFLNSAKMSRRYEVAFTENVEGQKDISCTFIMEAGLENLAAELLPEAKSEKLAGCQVFVKFTIKQKNDSQLFQETREILRDIWGRERIIKQVVKFNPEDISNLIEAESVVHFNRLIYEEQIDDLSDMIAYMIASLQALKNIRHS</sequence>
<gene>
    <name evidence="1" type="ORF">DFO73_103140</name>
</gene>
<dbReference type="AlphaFoldDB" id="A0A2V3A0X9"/>
<organism evidence="1 2">
    <name type="scientific">Cytobacillus oceanisediminis</name>
    <dbReference type="NCBI Taxonomy" id="665099"/>
    <lineage>
        <taxon>Bacteria</taxon>
        <taxon>Bacillati</taxon>
        <taxon>Bacillota</taxon>
        <taxon>Bacilli</taxon>
        <taxon>Bacillales</taxon>
        <taxon>Bacillaceae</taxon>
        <taxon>Cytobacillus</taxon>
    </lineage>
</organism>
<evidence type="ECO:0000313" key="1">
    <source>
        <dbReference type="EMBL" id="PWW30258.1"/>
    </source>
</evidence>
<dbReference type="Proteomes" id="UP000247150">
    <property type="component" value="Unassembled WGS sequence"/>
</dbReference>
<comment type="caution">
    <text evidence="1">The sequence shown here is derived from an EMBL/GenBank/DDBJ whole genome shotgun (WGS) entry which is preliminary data.</text>
</comment>
<accession>A0A2V3A0X9</accession>